<reference evidence="2" key="2">
    <citation type="submission" date="2021-08" db="EMBL/GenBank/DDBJ databases">
        <authorList>
            <person name="Tani A."/>
            <person name="Ola A."/>
            <person name="Ogura Y."/>
            <person name="Katsura K."/>
            <person name="Hayashi T."/>
        </authorList>
    </citation>
    <scope>NUCLEOTIDE SEQUENCE</scope>
    <source>
        <strain evidence="2">NBRC 103626</strain>
    </source>
</reference>
<dbReference type="AlphaFoldDB" id="A0AA37HLG6"/>
<dbReference type="InterPro" id="IPR011486">
    <property type="entry name" value="BBP2"/>
</dbReference>
<evidence type="ECO:0000313" key="3">
    <source>
        <dbReference type="Proteomes" id="UP001055108"/>
    </source>
</evidence>
<name>A0AA37HLG6_9HYPH</name>
<accession>A0AA37HLG6</accession>
<organism evidence="2 3">
    <name type="scientific">Methylobacterium gregans</name>
    <dbReference type="NCBI Taxonomy" id="374424"/>
    <lineage>
        <taxon>Bacteria</taxon>
        <taxon>Pseudomonadati</taxon>
        <taxon>Pseudomonadota</taxon>
        <taxon>Alphaproteobacteria</taxon>
        <taxon>Hyphomicrobiales</taxon>
        <taxon>Methylobacteriaceae</taxon>
        <taxon>Methylobacterium</taxon>
    </lineage>
</organism>
<evidence type="ECO:0000256" key="1">
    <source>
        <dbReference type="SAM" id="SignalP"/>
    </source>
</evidence>
<evidence type="ECO:0008006" key="4">
    <source>
        <dbReference type="Google" id="ProtNLM"/>
    </source>
</evidence>
<feature type="chain" id="PRO_5041471000" description="Porin" evidence="1">
    <location>
        <begin position="26"/>
        <end position="424"/>
    </location>
</feature>
<dbReference type="Pfam" id="PF07642">
    <property type="entry name" value="BBP2"/>
    <property type="match status" value="1"/>
</dbReference>
<dbReference type="EMBL" id="BPQM01000018">
    <property type="protein sequence ID" value="GJD77576.1"/>
    <property type="molecule type" value="Genomic_DNA"/>
</dbReference>
<evidence type="ECO:0000313" key="2">
    <source>
        <dbReference type="EMBL" id="GJD77576.1"/>
    </source>
</evidence>
<reference evidence="2" key="1">
    <citation type="journal article" date="2016" name="Front. Microbiol.">
        <title>Genome Sequence of the Piezophilic, Mesophilic Sulfate-Reducing Bacterium Desulfovibrio indicus J2T.</title>
        <authorList>
            <person name="Cao J."/>
            <person name="Maignien L."/>
            <person name="Shao Z."/>
            <person name="Alain K."/>
            <person name="Jebbar M."/>
        </authorList>
    </citation>
    <scope>NUCLEOTIDE SEQUENCE</scope>
    <source>
        <strain evidence="2">NBRC 103626</strain>
    </source>
</reference>
<dbReference type="Proteomes" id="UP001055108">
    <property type="component" value="Unassembled WGS sequence"/>
</dbReference>
<sequence length="424" mass="45534">MTTKLILRSATASAALMLGLAQAQAADMPVPAAVPVTGPCKTAITFPSFGGIIKQNPDPSCFTTGIGDIYVGGAVTGYAYNYSDRLPSFYTPVVPGQRDDRVARVDFSNVQAFIQKADGPFQFYVQTGLYSIPALGFPTFSAIDQTGLLFGPVPVVFGKWAINDEWSIQGGRMPTNIGSELAFTFQNLNISRGLLFNQENIINQGVQVNYASGPLAASLAVTDGFFSGELNWITGAITYKLDDANTIGVNGGTHFASYNNVTQPNRFYYATPLTLQNSSIISANYTYAAGPWIVTPYIQYTKVEQSNVLGLAGAETFGGALLASYAFTDNFALAGRFEYISQSGSALLQNRTNVLYGSGSSAYSFTVTPTFTVGRYFIRGEYSHVELVDFQRGDALNGIAGLGFGKLGNKGNQDRYMVETGFTF</sequence>
<feature type="signal peptide" evidence="1">
    <location>
        <begin position="1"/>
        <end position="25"/>
    </location>
</feature>
<dbReference type="RefSeq" id="WP_238301337.1">
    <property type="nucleotide sequence ID" value="NZ_BPQM01000018.1"/>
</dbReference>
<protein>
    <recommendedName>
        <fullName evidence="4">Porin</fullName>
    </recommendedName>
</protein>
<gene>
    <name evidence="2" type="ORF">NBEOAGPD_0783</name>
</gene>
<dbReference type="SUPFAM" id="SSF56935">
    <property type="entry name" value="Porins"/>
    <property type="match status" value="1"/>
</dbReference>
<keyword evidence="3" id="KW-1185">Reference proteome</keyword>
<keyword evidence="1" id="KW-0732">Signal</keyword>
<proteinExistence type="predicted"/>
<comment type="caution">
    <text evidence="2">The sequence shown here is derived from an EMBL/GenBank/DDBJ whole genome shotgun (WGS) entry which is preliminary data.</text>
</comment>